<feature type="non-terminal residue" evidence="9">
    <location>
        <position position="992"/>
    </location>
</feature>
<dbReference type="PANTHER" id="PTHR22847">
    <property type="entry name" value="WD40 REPEAT PROTEIN"/>
    <property type="match status" value="1"/>
</dbReference>
<reference evidence="9" key="1">
    <citation type="submission" date="2021-10" db="EMBL/GenBank/DDBJ databases">
        <authorList>
            <person name="Piombo E."/>
        </authorList>
    </citation>
    <scope>NUCLEOTIDE SEQUENCE</scope>
</reference>
<evidence type="ECO:0000313" key="10">
    <source>
        <dbReference type="Proteomes" id="UP000754883"/>
    </source>
</evidence>
<dbReference type="InterPro" id="IPR020472">
    <property type="entry name" value="WD40_PAC1"/>
</dbReference>
<keyword evidence="2" id="KW-0677">Repeat</keyword>
<gene>
    <name evidence="9" type="ORF">CBYS24578_00008245</name>
</gene>
<dbReference type="PROSITE" id="PS50082">
    <property type="entry name" value="WD_REPEATS_2"/>
    <property type="match status" value="7"/>
</dbReference>
<feature type="repeat" description="WD" evidence="7">
    <location>
        <begin position="773"/>
        <end position="798"/>
    </location>
</feature>
<dbReference type="Pfam" id="PF24883">
    <property type="entry name" value="NPHP3_N"/>
    <property type="match status" value="1"/>
</dbReference>
<evidence type="ECO:0000256" key="4">
    <source>
        <dbReference type="ARBA" id="ARBA00038415"/>
    </source>
</evidence>
<evidence type="ECO:0000256" key="1">
    <source>
        <dbReference type="ARBA" id="ARBA00022574"/>
    </source>
</evidence>
<keyword evidence="10" id="KW-1185">Reference proteome</keyword>
<evidence type="ECO:0000259" key="8">
    <source>
        <dbReference type="Pfam" id="PF24883"/>
    </source>
</evidence>
<evidence type="ECO:0000256" key="6">
    <source>
        <dbReference type="ARBA" id="ARBA00043913"/>
    </source>
</evidence>
<dbReference type="CDD" id="cd00200">
    <property type="entry name" value="WD40"/>
    <property type="match status" value="1"/>
</dbReference>
<proteinExistence type="inferred from homology"/>
<dbReference type="PROSITE" id="PS50294">
    <property type="entry name" value="WD_REPEATS_REGION"/>
    <property type="match status" value="4"/>
</dbReference>
<keyword evidence="3" id="KW-0175">Coiled coil</keyword>
<organism evidence="9 10">
    <name type="scientific">Clonostachys byssicola</name>
    <dbReference type="NCBI Taxonomy" id="160290"/>
    <lineage>
        <taxon>Eukaryota</taxon>
        <taxon>Fungi</taxon>
        <taxon>Dikarya</taxon>
        <taxon>Ascomycota</taxon>
        <taxon>Pezizomycotina</taxon>
        <taxon>Sordariomycetes</taxon>
        <taxon>Hypocreomycetidae</taxon>
        <taxon>Hypocreales</taxon>
        <taxon>Bionectriaceae</taxon>
        <taxon>Clonostachys</taxon>
    </lineage>
</organism>
<dbReference type="Pfam" id="PF00400">
    <property type="entry name" value="WD40"/>
    <property type="match status" value="8"/>
</dbReference>
<feature type="repeat" description="WD" evidence="7">
    <location>
        <begin position="731"/>
        <end position="772"/>
    </location>
</feature>
<dbReference type="AlphaFoldDB" id="A0A9N9U7D7"/>
<dbReference type="Gene3D" id="2.130.10.10">
    <property type="entry name" value="YVTN repeat-like/Quinoprotein amine dehydrogenase"/>
    <property type="match status" value="3"/>
</dbReference>
<evidence type="ECO:0000256" key="5">
    <source>
        <dbReference type="ARBA" id="ARBA00039789"/>
    </source>
</evidence>
<protein>
    <recommendedName>
        <fullName evidence="5">Mitochondrial division protein 1</fullName>
    </recommendedName>
</protein>
<dbReference type="PANTHER" id="PTHR22847:SF637">
    <property type="entry name" value="WD REPEAT DOMAIN 5B"/>
    <property type="match status" value="1"/>
</dbReference>
<dbReference type="Proteomes" id="UP000754883">
    <property type="component" value="Unassembled WGS sequence"/>
</dbReference>
<dbReference type="SUPFAM" id="SSF50978">
    <property type="entry name" value="WD40 repeat-like"/>
    <property type="match status" value="1"/>
</dbReference>
<dbReference type="InterPro" id="IPR036322">
    <property type="entry name" value="WD40_repeat_dom_sf"/>
</dbReference>
<feature type="repeat" description="WD" evidence="7">
    <location>
        <begin position="688"/>
        <end position="730"/>
    </location>
</feature>
<feature type="repeat" description="WD" evidence="7">
    <location>
        <begin position="519"/>
        <end position="560"/>
    </location>
</feature>
<dbReference type="PRINTS" id="PR00320">
    <property type="entry name" value="GPROTEINBRPT"/>
</dbReference>
<feature type="domain" description="Nephrocystin 3-like N-terminal" evidence="8">
    <location>
        <begin position="2"/>
        <end position="133"/>
    </location>
</feature>
<comment type="function">
    <text evidence="6">Involved in mitochondrial fission. Acts as an adapter protein required to form mitochondrial fission complexes. Formation of these complexes is required to promote constriction and fission of the mitochondrial compartment at a late step in mitochondrial division.</text>
</comment>
<evidence type="ECO:0000256" key="7">
    <source>
        <dbReference type="PROSITE-ProRule" id="PRU00221"/>
    </source>
</evidence>
<dbReference type="InterPro" id="IPR056884">
    <property type="entry name" value="NPHP3-like_N"/>
</dbReference>
<dbReference type="GO" id="GO:1990234">
    <property type="term" value="C:transferase complex"/>
    <property type="evidence" value="ECO:0007669"/>
    <property type="project" value="UniProtKB-ARBA"/>
</dbReference>
<evidence type="ECO:0000256" key="3">
    <source>
        <dbReference type="ARBA" id="ARBA00023054"/>
    </source>
</evidence>
<feature type="repeat" description="WD" evidence="7">
    <location>
        <begin position="825"/>
        <end position="864"/>
    </location>
</feature>
<evidence type="ECO:0000313" key="9">
    <source>
        <dbReference type="EMBL" id="CAG9981251.1"/>
    </source>
</evidence>
<dbReference type="InterPro" id="IPR001680">
    <property type="entry name" value="WD40_rpt"/>
</dbReference>
<evidence type="ECO:0000256" key="2">
    <source>
        <dbReference type="ARBA" id="ARBA00022737"/>
    </source>
</evidence>
<feature type="repeat" description="WD" evidence="7">
    <location>
        <begin position="912"/>
        <end position="945"/>
    </location>
</feature>
<accession>A0A9N9U7D7</accession>
<dbReference type="SMART" id="SM00320">
    <property type="entry name" value="WD40"/>
    <property type="match status" value="9"/>
</dbReference>
<feature type="repeat" description="WD" evidence="7">
    <location>
        <begin position="646"/>
        <end position="687"/>
    </location>
</feature>
<comment type="caution">
    <text evidence="9">The sequence shown here is derived from an EMBL/GenBank/DDBJ whole genome shotgun (WGS) entry which is preliminary data.</text>
</comment>
<comment type="similarity">
    <text evidence="4">Belongs to the WD repeat MDV1/CAF4 family.</text>
</comment>
<name>A0A9N9U7D7_9HYPO</name>
<sequence length="992" mass="110265">MLLCGLIDELSTARLPLHGRLVSYFFCQATDSNLNNALAVLRGLIYTIVRQNRALIKYVHQEWRVAGKGLFEDSNAFDALIMILDNILEHDTQAERVFIIDALDECSKDLPKLLRFIARQSSGKRAKWIVSSRNQPEMGERLETMTQKTILNLELSTTRIAEAVSVYIRYKVTELQGMKGFDDGWSNKIIQYLDSNANQTFLWVAMVCERLQNSKSWKILDDLKELPAGLNALYGRMIRYVKDSEDADHLFEVLSLVSVAHRPMSLSEMAAILNIPSEITMDEKFLRELIGYCGSFLAIRDDSVYFIHQSAQEFLLHQAANLVFPGGIEKKHSSIALKSINVLSGILKRDIYDLGEPGISVSDIKPPSDSVLVRTRYACSAWVDHLIDAKIFGPAATTEALLVIEEVEKFFRTYFLYWLEALSLLGTITSTLRSISTLLGSIPRDEAKNSLGNLVYDAQRFLRYHGAMIAKYPLQIYIAGLLFSPTESITRKLFQHEEPKWVTLNLPIKKQWGVMRQHLEGHTDTVNSVAFSADGQLIVSGSFDNTVRVWSAESGECQQMHYGYGDPAQVVNFLDDGNLMAASAYKAINFNASEDRIYHYIREHHGPRVYPVTCSISCDGKLVALGLNDHRIDISPVDSSGNRQVLRGHAGWVYALEFSPTGKLLASGGDDKTVRLWSLPSGRCNQILEGHDSPVISIAFSADGQLVGTGCTTDETIRIWSVERGVCMQSLMGHSGGVCSLAFSPNSHILVSGSFDTTVRLWSIKSGEQLRIIETHHSAVNAVAFSPDGNLVASCALDYIRISSLEEISYQKPPRNPMAVEDEDTEGQKGSVTCLAFSGKLFASASKDCTLRLWSIDDLMCLYSTKVSGDGITCIKFSPDENFIGAATINRTIFLWSIATSSSGGIRLFKTFSAHEYCINSLAFSSDSRRLAIASIDETVRIWSMIEDNDDYESLKAHNGGITAIALSPHILVLGSTYQTVQLRLRRGATLF</sequence>
<dbReference type="InterPro" id="IPR011047">
    <property type="entry name" value="Quinoprotein_ADH-like_sf"/>
</dbReference>
<dbReference type="EMBL" id="CABFNO020001323">
    <property type="protein sequence ID" value="CAG9981251.1"/>
    <property type="molecule type" value="Genomic_DNA"/>
</dbReference>
<dbReference type="InterPro" id="IPR015943">
    <property type="entry name" value="WD40/YVTN_repeat-like_dom_sf"/>
</dbReference>
<keyword evidence="1 7" id="KW-0853">WD repeat</keyword>
<dbReference type="OrthoDB" id="538223at2759"/>
<dbReference type="SUPFAM" id="SSF50998">
    <property type="entry name" value="Quinoprotein alcohol dehydrogenase-like"/>
    <property type="match status" value="1"/>
</dbReference>